<proteinExistence type="inferred from homology"/>
<feature type="region of interest" description="VHIID" evidence="3">
    <location>
        <begin position="336"/>
        <end position="401"/>
    </location>
</feature>
<dbReference type="EMBL" id="MVGT01001064">
    <property type="protein sequence ID" value="OVA14158.1"/>
    <property type="molecule type" value="Genomic_DNA"/>
</dbReference>
<dbReference type="Pfam" id="PF03514">
    <property type="entry name" value="GRAS"/>
    <property type="match status" value="1"/>
</dbReference>
<feature type="region of interest" description="SAW" evidence="3">
    <location>
        <begin position="546"/>
        <end position="624"/>
    </location>
</feature>
<evidence type="ECO:0000256" key="2">
    <source>
        <dbReference type="ARBA" id="ARBA00023163"/>
    </source>
</evidence>
<reference evidence="5 6" key="1">
    <citation type="journal article" date="2017" name="Mol. Plant">
        <title>The Genome of Medicinal Plant Macleaya cordata Provides New Insights into Benzylisoquinoline Alkaloids Metabolism.</title>
        <authorList>
            <person name="Liu X."/>
            <person name="Liu Y."/>
            <person name="Huang P."/>
            <person name="Ma Y."/>
            <person name="Qing Z."/>
            <person name="Tang Q."/>
            <person name="Cao H."/>
            <person name="Cheng P."/>
            <person name="Zheng Y."/>
            <person name="Yuan Z."/>
            <person name="Zhou Y."/>
            <person name="Liu J."/>
            <person name="Tang Z."/>
            <person name="Zhuo Y."/>
            <person name="Zhang Y."/>
            <person name="Yu L."/>
            <person name="Huang J."/>
            <person name="Yang P."/>
            <person name="Peng Q."/>
            <person name="Zhang J."/>
            <person name="Jiang W."/>
            <person name="Zhang Z."/>
            <person name="Lin K."/>
            <person name="Ro D.K."/>
            <person name="Chen X."/>
            <person name="Xiong X."/>
            <person name="Shang Y."/>
            <person name="Huang S."/>
            <person name="Zeng J."/>
        </authorList>
    </citation>
    <scope>NUCLEOTIDE SEQUENCE [LARGE SCALE GENOMIC DNA]</scope>
    <source>
        <strain evidence="6">cv. BLH2017</strain>
        <tissue evidence="5">Root</tissue>
    </source>
</reference>
<dbReference type="OMA" id="RCTGITE"/>
<feature type="region of interest" description="Leucine repeat II (LRII)" evidence="3">
    <location>
        <begin position="411"/>
        <end position="443"/>
    </location>
</feature>
<keyword evidence="2" id="KW-0804">Transcription</keyword>
<feature type="short sequence motif" description="VHIID" evidence="3">
    <location>
        <begin position="367"/>
        <end position="371"/>
    </location>
</feature>
<organism evidence="5 6">
    <name type="scientific">Macleaya cordata</name>
    <name type="common">Five-seeded plume-poppy</name>
    <name type="synonym">Bocconia cordata</name>
    <dbReference type="NCBI Taxonomy" id="56857"/>
    <lineage>
        <taxon>Eukaryota</taxon>
        <taxon>Viridiplantae</taxon>
        <taxon>Streptophyta</taxon>
        <taxon>Embryophyta</taxon>
        <taxon>Tracheophyta</taxon>
        <taxon>Spermatophyta</taxon>
        <taxon>Magnoliopsida</taxon>
        <taxon>Ranunculales</taxon>
        <taxon>Papaveraceae</taxon>
        <taxon>Papaveroideae</taxon>
        <taxon>Macleaya</taxon>
    </lineage>
</organism>
<evidence type="ECO:0000313" key="5">
    <source>
        <dbReference type="EMBL" id="OVA14158.1"/>
    </source>
</evidence>
<feature type="region of interest" description="Disordered" evidence="4">
    <location>
        <begin position="196"/>
        <end position="236"/>
    </location>
</feature>
<comment type="caution">
    <text evidence="3">Lacks conserved residue(s) required for the propagation of feature annotation.</text>
</comment>
<dbReference type="FunCoup" id="A0A200QUK0">
    <property type="interactions" value="462"/>
</dbReference>
<dbReference type="InterPro" id="IPR005202">
    <property type="entry name" value="TF_GRAS"/>
</dbReference>
<evidence type="ECO:0000256" key="3">
    <source>
        <dbReference type="PROSITE-ProRule" id="PRU01191"/>
    </source>
</evidence>
<evidence type="ECO:0000256" key="1">
    <source>
        <dbReference type="ARBA" id="ARBA00023015"/>
    </source>
</evidence>
<protein>
    <submittedName>
        <fullName evidence="5">Transcription factor GRAS</fullName>
    </submittedName>
</protein>
<dbReference type="PANTHER" id="PTHR31636">
    <property type="entry name" value="OSJNBA0084A10.13 PROTEIN-RELATED"/>
    <property type="match status" value="1"/>
</dbReference>
<dbReference type="OrthoDB" id="1902659at2759"/>
<comment type="similarity">
    <text evidence="3">Belongs to the GRAS family.</text>
</comment>
<dbReference type="PROSITE" id="PS50985">
    <property type="entry name" value="GRAS"/>
    <property type="match status" value="1"/>
</dbReference>
<dbReference type="InParanoid" id="A0A200QUK0"/>
<gene>
    <name evidence="5" type="ORF">BVC80_1787g259</name>
</gene>
<comment type="caution">
    <text evidence="5">The sequence shown here is derived from an EMBL/GenBank/DDBJ whole genome shotgun (WGS) entry which is preliminary data.</text>
</comment>
<dbReference type="Proteomes" id="UP000195402">
    <property type="component" value="Unassembled WGS sequence"/>
</dbReference>
<evidence type="ECO:0000313" key="6">
    <source>
        <dbReference type="Proteomes" id="UP000195402"/>
    </source>
</evidence>
<feature type="region of interest" description="PFYRE" evidence="3">
    <location>
        <begin position="452"/>
        <end position="543"/>
    </location>
</feature>
<evidence type="ECO:0000256" key="4">
    <source>
        <dbReference type="SAM" id="MobiDB-lite"/>
    </source>
</evidence>
<sequence length="638" mass="71504">MLAGCSTLLSPRHRLRSEASAQFQACHYQLPSMNTQRLDLPCSFNRKDASRSQPIRPVSLSVEKPFESKGSCSIRQKVRHPPSITTAQSAIWEGRRGIEDGFWEEEKKSLKRFAEQSSSDESCINRAKRKRSSSSELGSGNFWFSQNVEVPRITGIETPSVTLAKEERVSFLPLSTNPWVDYVVNETGDKDAETSQAITKVKSGSSNSSGSHNLTLKPESSEIETGNGSRIPYPSEGARLSARDVDELQPEHQDFELLSLLVACVESISSKNIPAITHFLSRLGELASPEGTSIRRVTAYFTEALALRVARLWPHIFHIAVPRDIDRAEEETGAALRLLNHVSPIPKFLHFTSNEMLLRAFEGKDRVHIIDFDIKQGLQWPSLFQSLASRTNPPSHVRITGIGESKQELQETGDRLALFASALNLPFEFHAVVDRLEDVRLWMLHVKEKETVAVNCILQLHKMLYDESGGVLRDFLGLIRSTNPIVVLMAEQEAEHNNPSLETRVSSSLKYYSAILDSIDSNLPLNSPVRIKIEEMFAREIRNIVSCEGIDRFERHESFGKWRSLMEQGGFRSVGIGEREMLQSQMLLKMYSSEKFSLEKRGEDGVGLTLSWLDQSLYTVSAWAPVDVAGSSSMSQPS</sequence>
<keyword evidence="6" id="KW-1185">Reference proteome</keyword>
<keyword evidence="1" id="KW-0805">Transcription regulation</keyword>
<dbReference type="STRING" id="56857.A0A200QUK0"/>
<accession>A0A200QUK0</accession>
<dbReference type="AlphaFoldDB" id="A0A200QUK0"/>
<name>A0A200QUK0_MACCD</name>